<protein>
    <submittedName>
        <fullName evidence="5">Alpha amylase family protein</fullName>
    </submittedName>
</protein>
<name>A0AAW9S4G5_9BACT</name>
<feature type="signal peptide" evidence="2">
    <location>
        <begin position="1"/>
        <end position="21"/>
    </location>
</feature>
<sequence length="458" mass="52647">MKYLKQILMMLLAGGLLVACKGNENTKTEEGTKAKDLASQENTLDQKHFLYFDATANFHRFSFRDSITYYLQKAKDAGVTDVVVDVKPITGEVLYPSKIAPVMTEWKGEYESGKKDTSWDMLSAFIKEGHQLGLTIHASTNVFVAGHNYFDRGVVYEDASKAHWQTLSYLPEGMTLITDQKQKYSAMLNPALPEVQEYQLSILKELVEMYPDLDGLVLDRVRYDGIQADFSQASKELFEEYIEQKVENFPADIFSYSSGEKPKRIEGPLFKKWLEWRAKVIHDFMYKAKEVVTSVNPDLIYGDYTGSWYPTYYEVGVNWASREYDPSGDFEWATSEYKNYGYSEVLDVFLTGNYFFEVNRSEAENINTQTVVRNEAGQGLGKEYWYTVEGSAELVNKIVSDKTDVFAGVYVEQYKKDPEQFVKALKMCRAKSKGAMVFDIVHVINYGWWDYLKRGLKE</sequence>
<reference evidence="5 6" key="1">
    <citation type="submission" date="2024-04" db="EMBL/GenBank/DDBJ databases">
        <title>Novel genus in family Flammeovirgaceae.</title>
        <authorList>
            <person name="Nguyen T.H."/>
            <person name="Vuong T.Q."/>
            <person name="Le H."/>
            <person name="Kim S.-G."/>
        </authorList>
    </citation>
    <scope>NUCLEOTIDE SEQUENCE [LARGE SCALE GENOMIC DNA]</scope>
    <source>
        <strain evidence="5 6">JCM 23209</strain>
    </source>
</reference>
<organism evidence="5 6">
    <name type="scientific">Rapidithrix thailandica</name>
    <dbReference type="NCBI Taxonomy" id="413964"/>
    <lineage>
        <taxon>Bacteria</taxon>
        <taxon>Pseudomonadati</taxon>
        <taxon>Bacteroidota</taxon>
        <taxon>Cytophagia</taxon>
        <taxon>Cytophagales</taxon>
        <taxon>Flammeovirgaceae</taxon>
        <taxon>Rapidithrix</taxon>
    </lineage>
</organism>
<feature type="domain" description="DUF4985" evidence="4">
    <location>
        <begin position="329"/>
        <end position="454"/>
    </location>
</feature>
<dbReference type="Proteomes" id="UP001403385">
    <property type="component" value="Unassembled WGS sequence"/>
</dbReference>
<evidence type="ECO:0000259" key="4">
    <source>
        <dbReference type="Pfam" id="PF16373"/>
    </source>
</evidence>
<evidence type="ECO:0000256" key="1">
    <source>
        <dbReference type="ARBA" id="ARBA00022729"/>
    </source>
</evidence>
<feature type="chain" id="PRO_5044004441" evidence="2">
    <location>
        <begin position="22"/>
        <end position="458"/>
    </location>
</feature>
<accession>A0AAW9S4G5</accession>
<evidence type="ECO:0000313" key="5">
    <source>
        <dbReference type="EMBL" id="MEN7547273.1"/>
    </source>
</evidence>
<dbReference type="Pfam" id="PF16373">
    <property type="entry name" value="DUF4985"/>
    <property type="match status" value="1"/>
</dbReference>
<feature type="domain" description="Glycosyl hydrolase-like 10" evidence="3">
    <location>
        <begin position="65"/>
        <end position="301"/>
    </location>
</feature>
<dbReference type="Gene3D" id="3.20.20.80">
    <property type="entry name" value="Glycosidases"/>
    <property type="match status" value="1"/>
</dbReference>
<evidence type="ECO:0000259" key="3">
    <source>
        <dbReference type="Pfam" id="PF02638"/>
    </source>
</evidence>
<keyword evidence="1 2" id="KW-0732">Signal</keyword>
<dbReference type="Pfam" id="PF02638">
    <property type="entry name" value="GHL10"/>
    <property type="match status" value="1"/>
</dbReference>
<comment type="caution">
    <text evidence="5">The sequence shown here is derived from an EMBL/GenBank/DDBJ whole genome shotgun (WGS) entry which is preliminary data.</text>
</comment>
<dbReference type="InterPro" id="IPR052177">
    <property type="entry name" value="Divisome_Glycosyl_Hydrolase"/>
</dbReference>
<proteinExistence type="predicted"/>
<dbReference type="InterPro" id="IPR017853">
    <property type="entry name" value="GH"/>
</dbReference>
<dbReference type="InterPro" id="IPR003790">
    <property type="entry name" value="GHL10"/>
</dbReference>
<keyword evidence="6" id="KW-1185">Reference proteome</keyword>
<dbReference type="InterPro" id="IPR032280">
    <property type="entry name" value="DUF4985"/>
</dbReference>
<gene>
    <name evidence="5" type="ORF">AAG747_05100</name>
</gene>
<dbReference type="SUPFAM" id="SSF51445">
    <property type="entry name" value="(Trans)glycosidases"/>
    <property type="match status" value="1"/>
</dbReference>
<evidence type="ECO:0000256" key="2">
    <source>
        <dbReference type="SAM" id="SignalP"/>
    </source>
</evidence>
<evidence type="ECO:0000313" key="6">
    <source>
        <dbReference type="Proteomes" id="UP001403385"/>
    </source>
</evidence>
<dbReference type="RefSeq" id="WP_346820058.1">
    <property type="nucleotide sequence ID" value="NZ_JBDKWZ010000002.1"/>
</dbReference>
<dbReference type="PANTHER" id="PTHR43405">
    <property type="entry name" value="GLYCOSYL HYDROLASE DIGH"/>
    <property type="match status" value="1"/>
</dbReference>
<dbReference type="PANTHER" id="PTHR43405:SF1">
    <property type="entry name" value="GLYCOSYL HYDROLASE DIGH"/>
    <property type="match status" value="1"/>
</dbReference>
<dbReference type="AlphaFoldDB" id="A0AAW9S4G5"/>
<dbReference type="PROSITE" id="PS51257">
    <property type="entry name" value="PROKAR_LIPOPROTEIN"/>
    <property type="match status" value="1"/>
</dbReference>
<dbReference type="EMBL" id="JBDKWZ010000002">
    <property type="protein sequence ID" value="MEN7547273.1"/>
    <property type="molecule type" value="Genomic_DNA"/>
</dbReference>